<feature type="region of interest" description="Disordered" evidence="1">
    <location>
        <begin position="79"/>
        <end position="98"/>
    </location>
</feature>
<accession>A0ABV3R8Z1</accession>
<feature type="chain" id="PRO_5046711368" evidence="2">
    <location>
        <begin position="29"/>
        <end position="98"/>
    </location>
</feature>
<organism evidence="3 4">
    <name type="scientific">Novosphingobium rhizovicinum</name>
    <dbReference type="NCBI Taxonomy" id="3228928"/>
    <lineage>
        <taxon>Bacteria</taxon>
        <taxon>Pseudomonadati</taxon>
        <taxon>Pseudomonadota</taxon>
        <taxon>Alphaproteobacteria</taxon>
        <taxon>Sphingomonadales</taxon>
        <taxon>Sphingomonadaceae</taxon>
        <taxon>Novosphingobium</taxon>
    </lineage>
</organism>
<evidence type="ECO:0000313" key="4">
    <source>
        <dbReference type="Proteomes" id="UP001556118"/>
    </source>
</evidence>
<dbReference type="Proteomes" id="UP001556118">
    <property type="component" value="Unassembled WGS sequence"/>
</dbReference>
<dbReference type="EMBL" id="JBFNXR010000021">
    <property type="protein sequence ID" value="MEW9854558.1"/>
    <property type="molecule type" value="Genomic_DNA"/>
</dbReference>
<reference evidence="3 4" key="1">
    <citation type="submission" date="2024-06" db="EMBL/GenBank/DDBJ databases">
        <title>Novosphingobium rhizovicinus M1R2S20.</title>
        <authorList>
            <person name="Sun J.-Q."/>
        </authorList>
    </citation>
    <scope>NUCLEOTIDE SEQUENCE [LARGE SCALE GENOMIC DNA]</scope>
    <source>
        <strain evidence="3 4">M1R2S20</strain>
    </source>
</reference>
<comment type="caution">
    <text evidence="3">The sequence shown here is derived from an EMBL/GenBank/DDBJ whole genome shotgun (WGS) entry which is preliminary data.</text>
</comment>
<sequence length="98" mass="10495">MYFKLPFLKSSLAVVGTLALAPMAAAQAPGYKAESPVVVERGANGRALAVRVDGKVYRVCMTEGQDNCMQPRAAGLGWGDRPLQDWPKNNASEKMRGG</sequence>
<protein>
    <submittedName>
        <fullName evidence="3">Uncharacterized protein</fullName>
    </submittedName>
</protein>
<evidence type="ECO:0000256" key="2">
    <source>
        <dbReference type="SAM" id="SignalP"/>
    </source>
</evidence>
<feature type="signal peptide" evidence="2">
    <location>
        <begin position="1"/>
        <end position="28"/>
    </location>
</feature>
<keyword evidence="2" id="KW-0732">Signal</keyword>
<dbReference type="RefSeq" id="WP_367770636.1">
    <property type="nucleotide sequence ID" value="NZ_JBFNXR010000021.1"/>
</dbReference>
<name>A0ABV3R8Z1_9SPHN</name>
<evidence type="ECO:0000313" key="3">
    <source>
        <dbReference type="EMBL" id="MEW9854558.1"/>
    </source>
</evidence>
<keyword evidence="4" id="KW-1185">Reference proteome</keyword>
<gene>
    <name evidence="3" type="ORF">ABUH87_05115</name>
</gene>
<evidence type="ECO:0000256" key="1">
    <source>
        <dbReference type="SAM" id="MobiDB-lite"/>
    </source>
</evidence>
<proteinExistence type="predicted"/>